<evidence type="ECO:0000256" key="3">
    <source>
        <dbReference type="SAM" id="SignalP"/>
    </source>
</evidence>
<dbReference type="InterPro" id="IPR036962">
    <property type="entry name" value="Glyco_hydro_3_N_sf"/>
</dbReference>
<dbReference type="Gene3D" id="3.40.50.1700">
    <property type="entry name" value="Glycoside hydrolase family 3 C-terminal domain"/>
    <property type="match status" value="1"/>
</dbReference>
<dbReference type="SUPFAM" id="SSF52279">
    <property type="entry name" value="Beta-D-glucan exohydrolase, C-terminal domain"/>
    <property type="match status" value="1"/>
</dbReference>
<dbReference type="InterPro" id="IPR013783">
    <property type="entry name" value="Ig-like_fold"/>
</dbReference>
<dbReference type="EMBL" id="JABEQF010000015">
    <property type="protein sequence ID" value="MBB2191379.1"/>
    <property type="molecule type" value="Genomic_DNA"/>
</dbReference>
<dbReference type="InterPro" id="IPR002772">
    <property type="entry name" value="Glyco_hydro_3_C"/>
</dbReference>
<dbReference type="Pfam" id="PF01915">
    <property type="entry name" value="Glyco_hydro_3_C"/>
    <property type="match status" value="1"/>
</dbReference>
<sequence length="727" mass="77825">MNLFPVKARFALAIATTFLSLQSAFAQSPTERSSQLVKSMSLDEQLAIVYSRDGGGFGAAAIPEGALGSAAFLKFPTRLGLPNLEYSDAGLGVGDPRHVRAHGVVVSLPAGLATASTWDPDMAREGGRMIGSEAWRTGFNVLLAGGADLTRDPRNGRNFEYAGEDPLLTGRIVGATIAGIQSRHVISTLKHFAMNDLETSRMTMSANISPSAMRESDLLGFEIAIEVGHPGSVMCSYNRVNDLYACENSYLLTQTLKQDWNYPGFVMSDWGADHTTVRAALAGLDQESSGNTIDSRLFFGNALADAVHKGQVPQERVADMAQRILYAVYDVGLPDHPPMIGPIDVAADMAVAQKDEEEGAVLLRNAHNILPLRRGMHVLVVGGHADAGVLSGGGSAQVSAIGGNAVPVDETSLPWPGAPVYFRSPPLKAMQALGLGPVTYESGTDIARAGNAARHADAVVVFATKWSVESIDSSDLALPDKQNDLIAALARANRHVIVVLETGNPVEMPWVNDVEGVLEAWYPGAAGGQAIARLLYGLANPSGHLPMTFPYATTQLAHPDIAGVNARTVFDVQFHTDQELFYDEGSEVGYRWFDRQHQTPLFPFGFGLSYSNFQLDGLQLHPGSKSLSASFTVKNISQRQGVAVPQIYVTLPDGGGRRLAGWQRIVLAAGESKTATVTLDPRILARFDAAHDCWRIPKGNFTVRLAESASDNGSTLVVSMPQWIMAP</sequence>
<dbReference type="InterPro" id="IPR001764">
    <property type="entry name" value="Glyco_hydro_3_N"/>
</dbReference>
<dbReference type="Pfam" id="PF00933">
    <property type="entry name" value="Glyco_hydro_3"/>
    <property type="match status" value="1"/>
</dbReference>
<keyword evidence="3" id="KW-0732">Signal</keyword>
<feature type="chain" id="PRO_5030591841" evidence="3">
    <location>
        <begin position="27"/>
        <end position="727"/>
    </location>
</feature>
<dbReference type="GO" id="GO:0005975">
    <property type="term" value="P:carbohydrate metabolic process"/>
    <property type="evidence" value="ECO:0007669"/>
    <property type="project" value="InterPro"/>
</dbReference>
<evidence type="ECO:0000313" key="5">
    <source>
        <dbReference type="EMBL" id="MBB2191379.1"/>
    </source>
</evidence>
<dbReference type="InterPro" id="IPR050288">
    <property type="entry name" value="Cellulose_deg_GH3"/>
</dbReference>
<evidence type="ECO:0000259" key="4">
    <source>
        <dbReference type="SMART" id="SM01217"/>
    </source>
</evidence>
<comment type="similarity">
    <text evidence="1">Belongs to the glycosyl hydrolase 3 family.</text>
</comment>
<dbReference type="PANTHER" id="PTHR42715:SF10">
    <property type="entry name" value="BETA-GLUCOSIDASE"/>
    <property type="match status" value="1"/>
</dbReference>
<feature type="signal peptide" evidence="3">
    <location>
        <begin position="1"/>
        <end position="26"/>
    </location>
</feature>
<evidence type="ECO:0000256" key="1">
    <source>
        <dbReference type="ARBA" id="ARBA00005336"/>
    </source>
</evidence>
<feature type="domain" description="Fibronectin type III-like" evidence="4">
    <location>
        <begin position="643"/>
        <end position="709"/>
    </location>
</feature>
<name>A0A7W4JV16_9PROT</name>
<organism evidence="5 6">
    <name type="scientific">Gluconacetobacter azotocaptans</name>
    <dbReference type="NCBI Taxonomy" id="142834"/>
    <lineage>
        <taxon>Bacteria</taxon>
        <taxon>Pseudomonadati</taxon>
        <taxon>Pseudomonadota</taxon>
        <taxon>Alphaproteobacteria</taxon>
        <taxon>Acetobacterales</taxon>
        <taxon>Acetobacteraceae</taxon>
        <taxon>Gluconacetobacter</taxon>
    </lineage>
</organism>
<comment type="caution">
    <text evidence="5">The sequence shown here is derived from an EMBL/GenBank/DDBJ whole genome shotgun (WGS) entry which is preliminary data.</text>
</comment>
<dbReference type="AlphaFoldDB" id="A0A7W4JV16"/>
<dbReference type="PANTHER" id="PTHR42715">
    <property type="entry name" value="BETA-GLUCOSIDASE"/>
    <property type="match status" value="1"/>
</dbReference>
<dbReference type="Pfam" id="PF14310">
    <property type="entry name" value="Fn3-like"/>
    <property type="match status" value="1"/>
</dbReference>
<accession>A0A7W4JV16</accession>
<evidence type="ECO:0000256" key="2">
    <source>
        <dbReference type="ARBA" id="ARBA00022801"/>
    </source>
</evidence>
<proteinExistence type="inferred from homology"/>
<dbReference type="SMART" id="SM01217">
    <property type="entry name" value="Fn3_like"/>
    <property type="match status" value="1"/>
</dbReference>
<gene>
    <name evidence="5" type="ORF">HLH34_15675</name>
</gene>
<dbReference type="Proteomes" id="UP000555756">
    <property type="component" value="Unassembled WGS sequence"/>
</dbReference>
<dbReference type="InterPro" id="IPR026891">
    <property type="entry name" value="Fn3-like"/>
</dbReference>
<dbReference type="InterPro" id="IPR017853">
    <property type="entry name" value="GH"/>
</dbReference>
<dbReference type="SUPFAM" id="SSF51445">
    <property type="entry name" value="(Trans)glycosidases"/>
    <property type="match status" value="1"/>
</dbReference>
<keyword evidence="6" id="KW-1185">Reference proteome</keyword>
<evidence type="ECO:0000313" key="6">
    <source>
        <dbReference type="Proteomes" id="UP000555756"/>
    </source>
</evidence>
<protein>
    <submittedName>
        <fullName evidence="5">Glycosyl hydrolase</fullName>
    </submittedName>
</protein>
<dbReference type="PRINTS" id="PR00133">
    <property type="entry name" value="GLHYDRLASE3"/>
</dbReference>
<dbReference type="InterPro" id="IPR036881">
    <property type="entry name" value="Glyco_hydro_3_C_sf"/>
</dbReference>
<reference evidence="5 6" key="1">
    <citation type="submission" date="2020-04" db="EMBL/GenBank/DDBJ databases">
        <title>Description of novel Gluconacetobacter.</title>
        <authorList>
            <person name="Sombolestani A."/>
        </authorList>
    </citation>
    <scope>NUCLEOTIDE SEQUENCE [LARGE SCALE GENOMIC DNA]</scope>
    <source>
        <strain evidence="5 6">LMG 21311</strain>
    </source>
</reference>
<dbReference type="Gene3D" id="2.60.40.10">
    <property type="entry name" value="Immunoglobulins"/>
    <property type="match status" value="1"/>
</dbReference>
<dbReference type="GO" id="GO:0004553">
    <property type="term" value="F:hydrolase activity, hydrolyzing O-glycosyl compounds"/>
    <property type="evidence" value="ECO:0007669"/>
    <property type="project" value="InterPro"/>
</dbReference>
<dbReference type="Gene3D" id="3.20.20.300">
    <property type="entry name" value="Glycoside hydrolase, family 3, N-terminal domain"/>
    <property type="match status" value="1"/>
</dbReference>
<keyword evidence="2 5" id="KW-0378">Hydrolase</keyword>